<evidence type="ECO:0000313" key="2">
    <source>
        <dbReference type="EMBL" id="KAK3203713.1"/>
    </source>
</evidence>
<gene>
    <name evidence="2" type="ORF">GRF29_106g458108</name>
</gene>
<feature type="transmembrane region" description="Helical" evidence="1">
    <location>
        <begin position="70"/>
        <end position="91"/>
    </location>
</feature>
<sequence length="665" mass="73020">MEPSAPSPIMSDDVVADSEIFPHQPTSSDLTLPSDQQMLLESPTSPLKIEDPGRLRSARRPLSLRTLGHLGLDLLLAIPPICFLVYAFLIIQNRGKRMDEDPVPALQKAAKYGPTVFPIVFAAIIGNLLKAIAAWKLERGITVLSLEYLLSSRTVFSTVTTPLSLRTVNILTPCLVALWALSPLGGQAVFRVLDVAPPSASLPLNISYLEVMSEFSHTGPFAGAGSGLFTMSLGAFTTALSGSANVKAASQDASGNIKIPMIEALELSPTKKARTDWFDMSAIENCTYSAVTGIPVSGYGDRANYTFSLETSYMYTNCTINHTRKMPNSEWYSYMSEHPLYNNQKTLVIQTGNVHMPYANATPLELIFTSFTYNAVTNATCKLTTTYVEVQVFCHWSDCKAVGVRSSHHPRNQTALTVLDGIGPSGSQEFSSMTQMWFLSSLINSTNTPWAYMWANDPYSTPLEYYFTNPDSPYSAQYVKQTDWIGADIWPIGDTLFSYRFSQLLNTFWLANVAPVDVLGNFTLDSSRPTKGWNNSGGNISNHLNVTGMMTPDHLELTYHKIWLIILMIASMVMLCASLAAAVLGSLRRGPDILDHTSILLRNNIHAHVRLSSSMADAVDQARISKDLKVCVGDARDGEDTGYITVGTLDAVKPISQTHESRLYE</sequence>
<reference evidence="2 3" key="1">
    <citation type="submission" date="2021-02" db="EMBL/GenBank/DDBJ databases">
        <title>Genome assembly of Pseudopithomyces chartarum.</title>
        <authorList>
            <person name="Jauregui R."/>
            <person name="Singh J."/>
            <person name="Voisey C."/>
        </authorList>
    </citation>
    <scope>NUCLEOTIDE SEQUENCE [LARGE SCALE GENOMIC DNA]</scope>
    <source>
        <strain evidence="2 3">AGR01</strain>
    </source>
</reference>
<evidence type="ECO:0000313" key="3">
    <source>
        <dbReference type="Proteomes" id="UP001280581"/>
    </source>
</evidence>
<dbReference type="Proteomes" id="UP001280581">
    <property type="component" value="Unassembled WGS sequence"/>
</dbReference>
<keyword evidence="1" id="KW-1133">Transmembrane helix</keyword>
<dbReference type="AlphaFoldDB" id="A0AAN6LV75"/>
<feature type="transmembrane region" description="Helical" evidence="1">
    <location>
        <begin position="112"/>
        <end position="135"/>
    </location>
</feature>
<keyword evidence="1" id="KW-0812">Transmembrane</keyword>
<name>A0AAN6LV75_9PLEO</name>
<evidence type="ECO:0000256" key="1">
    <source>
        <dbReference type="SAM" id="Phobius"/>
    </source>
</evidence>
<proteinExistence type="predicted"/>
<protein>
    <submittedName>
        <fullName evidence="2">Uncharacterized protein</fullName>
    </submittedName>
</protein>
<accession>A0AAN6LV75</accession>
<keyword evidence="3" id="KW-1185">Reference proteome</keyword>
<comment type="caution">
    <text evidence="2">The sequence shown here is derived from an EMBL/GenBank/DDBJ whole genome shotgun (WGS) entry which is preliminary data.</text>
</comment>
<organism evidence="2 3">
    <name type="scientific">Pseudopithomyces chartarum</name>
    <dbReference type="NCBI Taxonomy" id="1892770"/>
    <lineage>
        <taxon>Eukaryota</taxon>
        <taxon>Fungi</taxon>
        <taxon>Dikarya</taxon>
        <taxon>Ascomycota</taxon>
        <taxon>Pezizomycotina</taxon>
        <taxon>Dothideomycetes</taxon>
        <taxon>Pleosporomycetidae</taxon>
        <taxon>Pleosporales</taxon>
        <taxon>Massarineae</taxon>
        <taxon>Didymosphaeriaceae</taxon>
        <taxon>Pseudopithomyces</taxon>
    </lineage>
</organism>
<keyword evidence="1" id="KW-0472">Membrane</keyword>
<feature type="transmembrane region" description="Helical" evidence="1">
    <location>
        <begin position="562"/>
        <end position="584"/>
    </location>
</feature>
<dbReference type="EMBL" id="WVTA01000010">
    <property type="protein sequence ID" value="KAK3203713.1"/>
    <property type="molecule type" value="Genomic_DNA"/>
</dbReference>